<gene>
    <name evidence="1" type="ORF">C900_01554</name>
</gene>
<reference evidence="1 2" key="1">
    <citation type="submission" date="2012-12" db="EMBL/GenBank/DDBJ databases">
        <title>Genome assembly of Fulvivirga imtechensis AK7.</title>
        <authorList>
            <person name="Nupur N."/>
            <person name="Khatri I."/>
            <person name="Kumar R."/>
            <person name="Subramanian S."/>
            <person name="Pinnaka A."/>
        </authorList>
    </citation>
    <scope>NUCLEOTIDE SEQUENCE [LARGE SCALE GENOMIC DNA]</scope>
    <source>
        <strain evidence="1 2">AK7</strain>
    </source>
</reference>
<keyword evidence="2" id="KW-1185">Reference proteome</keyword>
<evidence type="ECO:0000313" key="2">
    <source>
        <dbReference type="Proteomes" id="UP000011135"/>
    </source>
</evidence>
<protein>
    <submittedName>
        <fullName evidence="1">Uncharacterized protein</fullName>
    </submittedName>
</protein>
<dbReference type="STRING" id="1237149.C900_01554"/>
<sequence>MKLSGDLRKKESYNLEPENYYETRKTTDILLSLEVIFFTFATAISGL</sequence>
<name>L8JW25_9BACT</name>
<dbReference type="Proteomes" id="UP000011135">
    <property type="component" value="Unassembled WGS sequence"/>
</dbReference>
<comment type="caution">
    <text evidence="1">The sequence shown here is derived from an EMBL/GenBank/DDBJ whole genome shotgun (WGS) entry which is preliminary data.</text>
</comment>
<accession>L8JW25</accession>
<evidence type="ECO:0000313" key="1">
    <source>
        <dbReference type="EMBL" id="ELR72398.1"/>
    </source>
</evidence>
<organism evidence="1 2">
    <name type="scientific">Fulvivirga imtechensis AK7</name>
    <dbReference type="NCBI Taxonomy" id="1237149"/>
    <lineage>
        <taxon>Bacteria</taxon>
        <taxon>Pseudomonadati</taxon>
        <taxon>Bacteroidota</taxon>
        <taxon>Cytophagia</taxon>
        <taxon>Cytophagales</taxon>
        <taxon>Fulvivirgaceae</taxon>
        <taxon>Fulvivirga</taxon>
    </lineage>
</organism>
<dbReference type="AlphaFoldDB" id="L8JW25"/>
<proteinExistence type="predicted"/>
<dbReference type="EMBL" id="AMZN01000023">
    <property type="protein sequence ID" value="ELR72398.1"/>
    <property type="molecule type" value="Genomic_DNA"/>
</dbReference>